<dbReference type="GO" id="GO:0005737">
    <property type="term" value="C:cytoplasm"/>
    <property type="evidence" value="ECO:0007669"/>
    <property type="project" value="InterPro"/>
</dbReference>
<dbReference type="EMBL" id="MUBC01000023">
    <property type="protein sequence ID" value="ONM43703.1"/>
    <property type="molecule type" value="Genomic_DNA"/>
</dbReference>
<organism evidence="6 7">
    <name type="scientific">Halopseudomonas pachastrellae</name>
    <dbReference type="NCBI Taxonomy" id="254161"/>
    <lineage>
        <taxon>Bacteria</taxon>
        <taxon>Pseudomonadati</taxon>
        <taxon>Pseudomonadota</taxon>
        <taxon>Gammaproteobacteria</taxon>
        <taxon>Pseudomonadales</taxon>
        <taxon>Pseudomonadaceae</taxon>
        <taxon>Halopseudomonas</taxon>
    </lineage>
</organism>
<dbReference type="SUPFAM" id="SSF52738">
    <property type="entry name" value="Methylesterase CheB, C-terminal domain"/>
    <property type="match status" value="1"/>
</dbReference>
<proteinExistence type="predicted"/>
<comment type="catalytic activity">
    <reaction evidence="3">
        <text>[protein]-L-glutamate 5-O-methyl ester + H2O = L-glutamyl-[protein] + methanol + H(+)</text>
        <dbReference type="Rhea" id="RHEA:23236"/>
        <dbReference type="Rhea" id="RHEA-COMP:10208"/>
        <dbReference type="Rhea" id="RHEA-COMP:10311"/>
        <dbReference type="ChEBI" id="CHEBI:15377"/>
        <dbReference type="ChEBI" id="CHEBI:15378"/>
        <dbReference type="ChEBI" id="CHEBI:17790"/>
        <dbReference type="ChEBI" id="CHEBI:29973"/>
        <dbReference type="ChEBI" id="CHEBI:82795"/>
        <dbReference type="EC" id="3.1.1.61"/>
    </reaction>
</comment>
<dbReference type="AlphaFoldDB" id="A0A1S8DE96"/>
<dbReference type="GO" id="GO:0006935">
    <property type="term" value="P:chemotaxis"/>
    <property type="evidence" value="ECO:0007669"/>
    <property type="project" value="InterPro"/>
</dbReference>
<dbReference type="InterPro" id="IPR035909">
    <property type="entry name" value="CheB_C"/>
</dbReference>
<dbReference type="GO" id="GO:0008984">
    <property type="term" value="F:protein-glutamate methylesterase activity"/>
    <property type="evidence" value="ECO:0007669"/>
    <property type="project" value="UniProtKB-EC"/>
</dbReference>
<comment type="caution">
    <text evidence="4">Lacks conserved residue(s) required for the propagation of feature annotation.</text>
</comment>
<evidence type="ECO:0000256" key="3">
    <source>
        <dbReference type="ARBA" id="ARBA00048267"/>
    </source>
</evidence>
<dbReference type="InterPro" id="IPR000673">
    <property type="entry name" value="Sig_transdc_resp-reg_Me-estase"/>
</dbReference>
<name>A0A1S8DE96_9GAMM</name>
<dbReference type="PROSITE" id="PS50122">
    <property type="entry name" value="CHEB"/>
    <property type="match status" value="1"/>
</dbReference>
<dbReference type="PANTHER" id="PTHR42872">
    <property type="entry name" value="PROTEIN-GLUTAMATE METHYLESTERASE/PROTEIN-GLUTAMINE GLUTAMINASE"/>
    <property type="match status" value="1"/>
</dbReference>
<evidence type="ECO:0000256" key="4">
    <source>
        <dbReference type="PROSITE-ProRule" id="PRU00050"/>
    </source>
</evidence>
<sequence length="88" mass="9117">MFDSVAPTCGASATGVLLTDMGKDGGQGMLTMQQHGALTIAQDEASCVVFGMPKQVIRLCGVSEVLPLDGVAARLVSHMKQVGRGNRV</sequence>
<protein>
    <recommendedName>
        <fullName evidence="2">protein-glutamate methylesterase</fullName>
        <ecNumber evidence="2">3.1.1.61</ecNumber>
    </recommendedName>
</protein>
<evidence type="ECO:0000313" key="6">
    <source>
        <dbReference type="EMBL" id="ONM43703.1"/>
    </source>
</evidence>
<dbReference type="PANTHER" id="PTHR42872:SF6">
    <property type="entry name" value="PROTEIN-GLUTAMATE METHYLESTERASE_PROTEIN-GLUTAMINE GLUTAMINASE"/>
    <property type="match status" value="1"/>
</dbReference>
<evidence type="ECO:0000259" key="5">
    <source>
        <dbReference type="PROSITE" id="PS50122"/>
    </source>
</evidence>
<evidence type="ECO:0000256" key="1">
    <source>
        <dbReference type="ARBA" id="ARBA00022801"/>
    </source>
</evidence>
<feature type="domain" description="CheB-type methylesterase" evidence="5">
    <location>
        <begin position="1"/>
        <end position="82"/>
    </location>
</feature>
<reference evidence="6 7" key="1">
    <citation type="submission" date="2017-01" db="EMBL/GenBank/DDBJ databases">
        <title>Draft genome sequence of Pseudomonas pachastrellae type strain CCUG 46540T from a deep sea.</title>
        <authorList>
            <person name="Gomila M."/>
            <person name="Mulet M."/>
            <person name="Lalucat J."/>
            <person name="Garcia-Valdes E."/>
        </authorList>
    </citation>
    <scope>NUCLEOTIDE SEQUENCE [LARGE SCALE GENOMIC DNA]</scope>
    <source>
        <strain evidence="6 7">CCUG 46540</strain>
    </source>
</reference>
<gene>
    <name evidence="6" type="ORF">BXT89_11555</name>
</gene>
<dbReference type="Proteomes" id="UP000242847">
    <property type="component" value="Unassembled WGS sequence"/>
</dbReference>
<dbReference type="STRING" id="254161.SAMN05216256_12315"/>
<evidence type="ECO:0000313" key="7">
    <source>
        <dbReference type="Proteomes" id="UP000242847"/>
    </source>
</evidence>
<dbReference type="Gene3D" id="3.40.50.180">
    <property type="entry name" value="Methylesterase CheB, C-terminal domain"/>
    <property type="match status" value="1"/>
</dbReference>
<accession>A0A1S8DE96</accession>
<keyword evidence="7" id="KW-1185">Reference proteome</keyword>
<evidence type="ECO:0000256" key="2">
    <source>
        <dbReference type="ARBA" id="ARBA00039140"/>
    </source>
</evidence>
<dbReference type="EC" id="3.1.1.61" evidence="2"/>
<keyword evidence="1" id="KW-0378">Hydrolase</keyword>
<dbReference type="Pfam" id="PF01339">
    <property type="entry name" value="CheB_methylest"/>
    <property type="match status" value="1"/>
</dbReference>
<dbReference type="GO" id="GO:0000156">
    <property type="term" value="F:phosphorelay response regulator activity"/>
    <property type="evidence" value="ECO:0007669"/>
    <property type="project" value="InterPro"/>
</dbReference>
<comment type="caution">
    <text evidence="6">The sequence shown here is derived from an EMBL/GenBank/DDBJ whole genome shotgun (WGS) entry which is preliminary data.</text>
</comment>
<dbReference type="OrthoDB" id="9793421at2"/>